<comment type="caution">
    <text evidence="3">The sequence shown here is derived from an EMBL/GenBank/DDBJ whole genome shotgun (WGS) entry which is preliminary data.</text>
</comment>
<dbReference type="PANTHER" id="PTHR43674:SF2">
    <property type="entry name" value="BETA-UREIDOPROPIONASE"/>
    <property type="match status" value="1"/>
</dbReference>
<keyword evidence="1 3" id="KW-0378">Hydrolase</keyword>
<reference evidence="3 4" key="1">
    <citation type="submission" date="2019-07" db="EMBL/GenBank/DDBJ databases">
        <title>Rufibacter sp. nov., isolated from lake sediment.</title>
        <authorList>
            <person name="Qu J.-H."/>
        </authorList>
    </citation>
    <scope>NUCLEOTIDE SEQUENCE [LARGE SCALE GENOMIC DNA]</scope>
    <source>
        <strain evidence="3 4">NBS58-1</strain>
    </source>
</reference>
<dbReference type="PANTHER" id="PTHR43674">
    <property type="entry name" value="NITRILASE C965.09-RELATED"/>
    <property type="match status" value="1"/>
</dbReference>
<dbReference type="Gene3D" id="3.60.110.10">
    <property type="entry name" value="Carbon-nitrogen hydrolase"/>
    <property type="match status" value="1"/>
</dbReference>
<dbReference type="EMBL" id="VKKY01000002">
    <property type="protein sequence ID" value="KAA3437820.1"/>
    <property type="molecule type" value="Genomic_DNA"/>
</dbReference>
<organism evidence="3 4">
    <name type="scientific">Rufibacter hautae</name>
    <dbReference type="NCBI Taxonomy" id="2595005"/>
    <lineage>
        <taxon>Bacteria</taxon>
        <taxon>Pseudomonadati</taxon>
        <taxon>Bacteroidota</taxon>
        <taxon>Cytophagia</taxon>
        <taxon>Cytophagales</taxon>
        <taxon>Hymenobacteraceae</taxon>
        <taxon>Rufibacter</taxon>
    </lineage>
</organism>
<evidence type="ECO:0000313" key="4">
    <source>
        <dbReference type="Proteomes" id="UP000324133"/>
    </source>
</evidence>
<dbReference type="Pfam" id="PF00795">
    <property type="entry name" value="CN_hydrolase"/>
    <property type="match status" value="1"/>
</dbReference>
<dbReference type="InterPro" id="IPR050345">
    <property type="entry name" value="Aliph_Amidase/BUP"/>
</dbReference>
<dbReference type="GO" id="GO:0033388">
    <property type="term" value="P:putrescine biosynthetic process from arginine"/>
    <property type="evidence" value="ECO:0007669"/>
    <property type="project" value="TreeGrafter"/>
</dbReference>
<sequence>MKICVVQTKPIKGDIQGNIENHLTFISEALALGADTIIFPELSITGYEPELAEALATTPEDKRFDPFQDISNSAQVTIGIGVPIKSEAGTCISLVFFQPYQPRQTYSKKFLHADEEPFFVGGHNNISFLSQKPKVALAICYEVFVPQHAQDASRNGAEIYLASVAKSVKGMDKALERLTEVSKSYVMTIGLANCVGFSDNFTCGGKSSIWNNQGDLLGQLNGTEEGLLVFNTTTQELIERQYPDYAYQQTVSNPIK</sequence>
<protein>
    <submittedName>
        <fullName evidence="3">Carbon-nitrogen hydrolase family protein</fullName>
    </submittedName>
</protein>
<dbReference type="RefSeq" id="WP_149090884.1">
    <property type="nucleotide sequence ID" value="NZ_VKKY01000002.1"/>
</dbReference>
<gene>
    <name evidence="3" type="ORF">FOA19_11045</name>
</gene>
<dbReference type="SUPFAM" id="SSF56317">
    <property type="entry name" value="Carbon-nitrogen hydrolase"/>
    <property type="match status" value="1"/>
</dbReference>
<accession>A0A5B6TEY7</accession>
<name>A0A5B6TEY7_9BACT</name>
<dbReference type="GO" id="GO:0050126">
    <property type="term" value="F:N-carbamoylputrescine amidase activity"/>
    <property type="evidence" value="ECO:0007669"/>
    <property type="project" value="TreeGrafter"/>
</dbReference>
<dbReference type="AlphaFoldDB" id="A0A5B6TEY7"/>
<dbReference type="Proteomes" id="UP000324133">
    <property type="component" value="Unassembled WGS sequence"/>
</dbReference>
<evidence type="ECO:0000313" key="3">
    <source>
        <dbReference type="EMBL" id="KAA3437820.1"/>
    </source>
</evidence>
<evidence type="ECO:0000259" key="2">
    <source>
        <dbReference type="PROSITE" id="PS50263"/>
    </source>
</evidence>
<feature type="domain" description="CN hydrolase" evidence="2">
    <location>
        <begin position="1"/>
        <end position="234"/>
    </location>
</feature>
<dbReference type="CDD" id="cd07197">
    <property type="entry name" value="nitrilase"/>
    <property type="match status" value="1"/>
</dbReference>
<keyword evidence="4" id="KW-1185">Reference proteome</keyword>
<dbReference type="InterPro" id="IPR003010">
    <property type="entry name" value="C-N_Hydrolase"/>
</dbReference>
<dbReference type="OrthoDB" id="9803818at2"/>
<dbReference type="InterPro" id="IPR036526">
    <property type="entry name" value="C-N_Hydrolase_sf"/>
</dbReference>
<evidence type="ECO:0000256" key="1">
    <source>
        <dbReference type="ARBA" id="ARBA00022801"/>
    </source>
</evidence>
<dbReference type="PROSITE" id="PS50263">
    <property type="entry name" value="CN_HYDROLASE"/>
    <property type="match status" value="1"/>
</dbReference>
<proteinExistence type="predicted"/>